<evidence type="ECO:0008006" key="3">
    <source>
        <dbReference type="Google" id="ProtNLM"/>
    </source>
</evidence>
<gene>
    <name evidence="1" type="ORF">CSSPJE1EN1_LOCUS29596</name>
</gene>
<sequence>MNLKGNLWGASASYRLTCKEMFFVQPELRILYGKHQYNWGQKKKIVSKTNHKIPSLLYESRLIVGGNMSFMNKNMTLSPYTGIGYRFKSDDSEEVRTSRTGRNLGFYRKSNYVYVPLGASAEYKLNDTWSLSLKGEYDWIVKAWHYSRIPTERPTTFKQPNGYGLKGETSVSYLYNKVKFSVSPYLNYWNIRNSIRPEGRGREPYNITFESGLRLGVTF</sequence>
<dbReference type="Proteomes" id="UP001497444">
    <property type="component" value="Unassembled WGS sequence"/>
</dbReference>
<accession>A0ABP0VK58</accession>
<comment type="caution">
    <text evidence="1">The sequence shown here is derived from an EMBL/GenBank/DDBJ whole genome shotgun (WGS) entry which is preliminary data.</text>
</comment>
<keyword evidence="2" id="KW-1185">Reference proteome</keyword>
<dbReference type="InterPro" id="IPR020080">
    <property type="entry name" value="OM_adhesin/peptidase_omptin"/>
</dbReference>
<dbReference type="SUPFAM" id="SSF69917">
    <property type="entry name" value="OMPT-like"/>
    <property type="match status" value="1"/>
</dbReference>
<dbReference type="Gene3D" id="2.40.128.100">
    <property type="entry name" value="OPCA outer membrane adhesin/invasin"/>
    <property type="match status" value="1"/>
</dbReference>
<proteinExistence type="predicted"/>
<organism evidence="1 2">
    <name type="scientific">Sphagnum jensenii</name>
    <dbReference type="NCBI Taxonomy" id="128206"/>
    <lineage>
        <taxon>Eukaryota</taxon>
        <taxon>Viridiplantae</taxon>
        <taxon>Streptophyta</taxon>
        <taxon>Embryophyta</taxon>
        <taxon>Bryophyta</taxon>
        <taxon>Sphagnophytina</taxon>
        <taxon>Sphagnopsida</taxon>
        <taxon>Sphagnales</taxon>
        <taxon>Sphagnaceae</taxon>
        <taxon>Sphagnum</taxon>
    </lineage>
</organism>
<protein>
    <recommendedName>
        <fullName evidence="3">Outer membrane protein beta-barrel domain-containing protein</fullName>
    </recommendedName>
</protein>
<evidence type="ECO:0000313" key="1">
    <source>
        <dbReference type="EMBL" id="CAK9254218.1"/>
    </source>
</evidence>
<reference evidence="1" key="1">
    <citation type="submission" date="2024-02" db="EMBL/GenBank/DDBJ databases">
        <authorList>
            <consortium name="ELIXIR-Norway"/>
            <consortium name="Elixir Norway"/>
        </authorList>
    </citation>
    <scope>NUCLEOTIDE SEQUENCE</scope>
</reference>
<dbReference type="EMBL" id="CAXAQS010000994">
    <property type="protein sequence ID" value="CAK9254218.1"/>
    <property type="molecule type" value="Genomic_DNA"/>
</dbReference>
<evidence type="ECO:0000313" key="2">
    <source>
        <dbReference type="Proteomes" id="UP001497444"/>
    </source>
</evidence>
<name>A0ABP0VK58_9BRYO</name>